<keyword evidence="9" id="KW-0130">Cell adhesion</keyword>
<comment type="similarity">
    <text evidence="4">Belongs to the popeye family.</text>
</comment>
<evidence type="ECO:0000256" key="7">
    <source>
        <dbReference type="ARBA" id="ARBA00022475"/>
    </source>
</evidence>
<feature type="domain" description="Cyclic nucleotide-binding" evidence="16">
    <location>
        <begin position="119"/>
        <end position="207"/>
    </location>
</feature>
<evidence type="ECO:0000256" key="15">
    <source>
        <dbReference type="SAM" id="Phobius"/>
    </source>
</evidence>
<dbReference type="InterPro" id="IPR006916">
    <property type="entry name" value="POPDC1-3"/>
</dbReference>
<dbReference type="GeneID" id="25561918"/>
<dbReference type="GO" id="GO:0030552">
    <property type="term" value="F:cAMP binding"/>
    <property type="evidence" value="ECO:0007669"/>
    <property type="project" value="TreeGrafter"/>
</dbReference>
<dbReference type="Gene3D" id="2.60.120.10">
    <property type="entry name" value="Jelly Rolls"/>
    <property type="match status" value="1"/>
</dbReference>
<protein>
    <submittedName>
        <fullName evidence="18">Blood vessel epicardial substance</fullName>
    </submittedName>
</protein>
<evidence type="ECO:0000313" key="19">
    <source>
        <dbReference type="Proteomes" id="UP000054408"/>
    </source>
</evidence>
<feature type="region of interest" description="Disordered" evidence="14">
    <location>
        <begin position="257"/>
        <end position="307"/>
    </location>
</feature>
<evidence type="ECO:0000313" key="18">
    <source>
        <dbReference type="EMBL" id="KNC56257.1"/>
    </source>
</evidence>
<dbReference type="InterPro" id="IPR018490">
    <property type="entry name" value="cNMP-bd_dom_sf"/>
</dbReference>
<keyword evidence="13" id="KW-0325">Glycoprotein</keyword>
<evidence type="ECO:0000256" key="3">
    <source>
        <dbReference type="ARBA" id="ARBA00004435"/>
    </source>
</evidence>
<dbReference type="GO" id="GO:0042391">
    <property type="term" value="P:regulation of membrane potential"/>
    <property type="evidence" value="ECO:0007669"/>
    <property type="project" value="TreeGrafter"/>
</dbReference>
<feature type="transmembrane region" description="Helical" evidence="15">
    <location>
        <begin position="56"/>
        <end position="76"/>
    </location>
</feature>
<dbReference type="OrthoDB" id="425611at2759"/>
<dbReference type="InterPro" id="IPR000595">
    <property type="entry name" value="cNMP-bd_dom"/>
</dbReference>
<accession>A0A0L0DVQ0</accession>
<gene>
    <name evidence="18" type="ORF">AMSG_02226</name>
</gene>
<dbReference type="AlphaFoldDB" id="A0A0L0DVQ0"/>
<keyword evidence="6" id="KW-0217">Developmental protein</keyword>
<evidence type="ECO:0000256" key="14">
    <source>
        <dbReference type="SAM" id="MobiDB-lite"/>
    </source>
</evidence>
<evidence type="ECO:0000256" key="6">
    <source>
        <dbReference type="ARBA" id="ARBA00022473"/>
    </source>
</evidence>
<evidence type="ECO:0000256" key="12">
    <source>
        <dbReference type="ARBA" id="ARBA00023136"/>
    </source>
</evidence>
<dbReference type="InterPro" id="IPR055272">
    <property type="entry name" value="POPDC1-3_dom"/>
</dbReference>
<evidence type="ECO:0000256" key="11">
    <source>
        <dbReference type="ARBA" id="ARBA00022989"/>
    </source>
</evidence>
<evidence type="ECO:0000259" key="17">
    <source>
        <dbReference type="Pfam" id="PF04831"/>
    </source>
</evidence>
<dbReference type="PANTHER" id="PTHR12101">
    <property type="entry name" value="POPEYE DOMAIN CONTAINING PROTEIN"/>
    <property type="match status" value="1"/>
</dbReference>
<evidence type="ECO:0000256" key="8">
    <source>
        <dbReference type="ARBA" id="ARBA00022692"/>
    </source>
</evidence>
<feature type="compositionally biased region" description="Low complexity" evidence="14">
    <location>
        <begin position="344"/>
        <end position="357"/>
    </location>
</feature>
<proteinExistence type="inferred from homology"/>
<reference evidence="18 19" key="1">
    <citation type="submission" date="2010-05" db="EMBL/GenBank/DDBJ databases">
        <title>The Genome Sequence of Thecamonas trahens ATCC 50062.</title>
        <authorList>
            <consortium name="The Broad Institute Genome Sequencing Platform"/>
            <person name="Russ C."/>
            <person name="Cuomo C."/>
            <person name="Shea T."/>
            <person name="Young S.K."/>
            <person name="Zeng Q."/>
            <person name="Koehrsen M."/>
            <person name="Haas B."/>
            <person name="Borodovsky M."/>
            <person name="Guigo R."/>
            <person name="Alvarado L."/>
            <person name="Berlin A."/>
            <person name="Bochicchio J."/>
            <person name="Borenstein D."/>
            <person name="Chapman S."/>
            <person name="Chen Z."/>
            <person name="Freedman E."/>
            <person name="Gellesch M."/>
            <person name="Goldberg J."/>
            <person name="Griggs A."/>
            <person name="Gujja S."/>
            <person name="Heilman E."/>
            <person name="Heiman D."/>
            <person name="Hepburn T."/>
            <person name="Howarth C."/>
            <person name="Jen D."/>
            <person name="Larson L."/>
            <person name="Mehta T."/>
            <person name="Park D."/>
            <person name="Pearson M."/>
            <person name="Roberts A."/>
            <person name="Saif S."/>
            <person name="Shenoy N."/>
            <person name="Sisk P."/>
            <person name="Stolte C."/>
            <person name="Sykes S."/>
            <person name="Thomson T."/>
            <person name="Walk T."/>
            <person name="White J."/>
            <person name="Yandava C."/>
            <person name="Burger G."/>
            <person name="Gray M.W."/>
            <person name="Holland P.W.H."/>
            <person name="King N."/>
            <person name="Lang F.B.F."/>
            <person name="Roger A.J."/>
            <person name="Ruiz-Trillo I."/>
            <person name="Lander E."/>
            <person name="Nusbaum C."/>
        </authorList>
    </citation>
    <scope>NUCLEOTIDE SEQUENCE [LARGE SCALE GENOMIC DNA]</scope>
    <source>
        <strain evidence="18 19">ATCC 50062</strain>
    </source>
</reference>
<sequence length="384" mass="42218">MGQALPPNHVLFQIANILLLASYASPNIFVLRCILAASSVFWVLWAWLILDVAVDTVIYNMMYLVLNLGHLAYLLYLRRPISFDSDHLEAVYTNVFGPGGAGISRVDFLTLVKDKAFVRTLTPGSAFALAGNTPSDLTILIDGEMQVFKTLSSGERKLINRTRPFEFLDSPEWMQRENHPAFLVDIIAATDCTFIIWPRELLIPFLDRQPALASVINSVVGLDIATKLIRTQHSDGVLHNVSDHTAIERTRCSSASLDVDSPHLRPAELRPSRFRAPRSRPHSARVRSRSRSRSRARALSRSRPRSSDLDESAYAYEYVSDGSGDGVPMAAPAAPRQLGRRPTAADASPAVAYASVAHSPRSPAAGSTPWSPALAEPQQPAMRV</sequence>
<evidence type="ECO:0000256" key="1">
    <source>
        <dbReference type="ARBA" id="ARBA00004124"/>
    </source>
</evidence>
<name>A0A0L0DVQ0_THETB</name>
<keyword evidence="5" id="KW-0796">Tight junction</keyword>
<feature type="compositionally biased region" description="Basic residues" evidence="14">
    <location>
        <begin position="272"/>
        <end position="304"/>
    </location>
</feature>
<dbReference type="GO" id="GO:0007155">
    <property type="term" value="P:cell adhesion"/>
    <property type="evidence" value="ECO:0007669"/>
    <property type="project" value="UniProtKB-KW"/>
</dbReference>
<dbReference type="GO" id="GO:0016328">
    <property type="term" value="C:lateral plasma membrane"/>
    <property type="evidence" value="ECO:0007669"/>
    <property type="project" value="UniProtKB-SubCell"/>
</dbReference>
<keyword evidence="7" id="KW-1003">Cell membrane</keyword>
<dbReference type="EMBL" id="GL349441">
    <property type="protein sequence ID" value="KNC56257.1"/>
    <property type="molecule type" value="Genomic_DNA"/>
</dbReference>
<feature type="transmembrane region" description="Helical" evidence="15">
    <location>
        <begin position="29"/>
        <end position="50"/>
    </location>
</feature>
<keyword evidence="10" id="KW-0965">Cell junction</keyword>
<dbReference type="STRING" id="461836.A0A0L0DVQ0"/>
<dbReference type="RefSeq" id="XP_013760779.1">
    <property type="nucleotide sequence ID" value="XM_013905325.1"/>
</dbReference>
<evidence type="ECO:0000256" key="10">
    <source>
        <dbReference type="ARBA" id="ARBA00022949"/>
    </source>
</evidence>
<evidence type="ECO:0000256" key="5">
    <source>
        <dbReference type="ARBA" id="ARBA00022427"/>
    </source>
</evidence>
<dbReference type="eggNOG" id="ENOG502QWBZ">
    <property type="taxonomic scope" value="Eukaryota"/>
</dbReference>
<evidence type="ECO:0000259" key="16">
    <source>
        <dbReference type="Pfam" id="PF00027"/>
    </source>
</evidence>
<dbReference type="CDD" id="cd00038">
    <property type="entry name" value="CAP_ED"/>
    <property type="match status" value="1"/>
</dbReference>
<dbReference type="Pfam" id="PF00027">
    <property type="entry name" value="cNMP_binding"/>
    <property type="match status" value="1"/>
</dbReference>
<keyword evidence="11 15" id="KW-1133">Transmembrane helix</keyword>
<evidence type="ECO:0000256" key="9">
    <source>
        <dbReference type="ARBA" id="ARBA00022889"/>
    </source>
</evidence>
<evidence type="ECO:0000256" key="13">
    <source>
        <dbReference type="ARBA" id="ARBA00023180"/>
    </source>
</evidence>
<keyword evidence="12 15" id="KW-0472">Membrane</keyword>
<dbReference type="Proteomes" id="UP000054408">
    <property type="component" value="Unassembled WGS sequence"/>
</dbReference>
<feature type="region of interest" description="Disordered" evidence="14">
    <location>
        <begin position="320"/>
        <end position="384"/>
    </location>
</feature>
<dbReference type="PANTHER" id="PTHR12101:SF17">
    <property type="entry name" value="BLOOD VESSEL EPICARDIAL SUBSTANCE"/>
    <property type="match status" value="1"/>
</dbReference>
<dbReference type="Pfam" id="PF04831">
    <property type="entry name" value="POPDC1-3"/>
    <property type="match status" value="1"/>
</dbReference>
<comment type="subcellular location">
    <subcellularLocation>
        <location evidence="3">Cell junction</location>
        <location evidence="3">Tight junction</location>
    </subcellularLocation>
    <subcellularLocation>
        <location evidence="1">Lateral cell membrane</location>
    </subcellularLocation>
    <subcellularLocation>
        <location evidence="2">Membrane</location>
        <topology evidence="2">Multi-pass membrane protein</topology>
    </subcellularLocation>
</comment>
<keyword evidence="19" id="KW-1185">Reference proteome</keyword>
<organism evidence="18 19">
    <name type="scientific">Thecamonas trahens ATCC 50062</name>
    <dbReference type="NCBI Taxonomy" id="461836"/>
    <lineage>
        <taxon>Eukaryota</taxon>
        <taxon>Apusozoa</taxon>
        <taxon>Apusomonadida</taxon>
        <taxon>Apusomonadidae</taxon>
        <taxon>Thecamonas</taxon>
    </lineage>
</organism>
<dbReference type="GO" id="GO:0005923">
    <property type="term" value="C:bicellular tight junction"/>
    <property type="evidence" value="ECO:0007669"/>
    <property type="project" value="UniProtKB-SubCell"/>
</dbReference>
<dbReference type="SUPFAM" id="SSF51206">
    <property type="entry name" value="cAMP-binding domain-like"/>
    <property type="match status" value="1"/>
</dbReference>
<dbReference type="InterPro" id="IPR014710">
    <property type="entry name" value="RmlC-like_jellyroll"/>
</dbReference>
<feature type="compositionally biased region" description="Basic and acidic residues" evidence="14">
    <location>
        <begin position="260"/>
        <end position="271"/>
    </location>
</feature>
<keyword evidence="8 15" id="KW-0812">Transmembrane</keyword>
<evidence type="ECO:0000256" key="2">
    <source>
        <dbReference type="ARBA" id="ARBA00004141"/>
    </source>
</evidence>
<evidence type="ECO:0000256" key="4">
    <source>
        <dbReference type="ARBA" id="ARBA00007146"/>
    </source>
</evidence>
<feature type="domain" description="POPDC1-3" evidence="17">
    <location>
        <begin position="7"/>
        <end position="232"/>
    </location>
</feature>